<dbReference type="InterPro" id="IPR050512">
    <property type="entry name" value="Sulf_AdTrans/APS_kinase"/>
</dbReference>
<dbReference type="EC" id="2.7.1.25" evidence="2 6"/>
<dbReference type="GO" id="GO:0019379">
    <property type="term" value="P:sulfate assimilation, phosphoadenylyl sulfate reduction by phosphoadenylyl-sulfate reductase (thioredoxin)"/>
    <property type="evidence" value="ECO:0007669"/>
    <property type="project" value="TreeGrafter"/>
</dbReference>
<dbReference type="KEGG" id="pacr:FXN63_09450"/>
<keyword evidence="3 6" id="KW-0808">Transferase</keyword>
<sequence>MALSVLPTSDVRTLWFTGLSGAGKTTLAQGLLARYQAAGRPALVLDGDQMRQGLNRDLGFAREDRLENARRLAEVAKLLNAAGVTAIVAIISPYADDRAMARKIVGAPFAEIHLDASIQVCAARDVKGWYARAAAGDLPGFTGVSAPYEPPSQPDLVVHTGGDSVDACLATLGGFLRV</sequence>
<dbReference type="CDD" id="cd02027">
    <property type="entry name" value="APSK"/>
    <property type="match status" value="1"/>
</dbReference>
<dbReference type="Pfam" id="PF01583">
    <property type="entry name" value="APS_kinase"/>
    <property type="match status" value="1"/>
</dbReference>
<dbReference type="PANTHER" id="PTHR42700">
    <property type="entry name" value="SULFATE ADENYLYLTRANSFERASE"/>
    <property type="match status" value="1"/>
</dbReference>
<keyword evidence="6 8" id="KW-0418">Kinase</keyword>
<keyword evidence="5 6" id="KW-0067">ATP-binding</keyword>
<dbReference type="SUPFAM" id="SSF52540">
    <property type="entry name" value="P-loop containing nucleoside triphosphate hydrolases"/>
    <property type="match status" value="1"/>
</dbReference>
<accession>A0A5C0B084</accession>
<dbReference type="OrthoDB" id="9804504at2"/>
<dbReference type="NCBIfam" id="NF003013">
    <property type="entry name" value="PRK03846.1"/>
    <property type="match status" value="1"/>
</dbReference>
<dbReference type="InterPro" id="IPR027417">
    <property type="entry name" value="P-loop_NTPase"/>
</dbReference>
<dbReference type="AlphaFoldDB" id="A0A5C0B084"/>
<dbReference type="GO" id="GO:0005524">
    <property type="term" value="F:ATP binding"/>
    <property type="evidence" value="ECO:0007669"/>
    <property type="project" value="UniProtKB-KW"/>
</dbReference>
<dbReference type="Gene3D" id="3.40.50.300">
    <property type="entry name" value="P-loop containing nucleotide triphosphate hydrolases"/>
    <property type="match status" value="1"/>
</dbReference>
<dbReference type="GO" id="GO:0070814">
    <property type="term" value="P:hydrogen sulfide biosynthetic process"/>
    <property type="evidence" value="ECO:0007669"/>
    <property type="project" value="UniProtKB-UniPathway"/>
</dbReference>
<proteinExistence type="inferred from homology"/>
<keyword evidence="4 6" id="KW-0547">Nucleotide-binding</keyword>
<protein>
    <recommendedName>
        <fullName evidence="2 6">Adenylyl-sulfate kinase</fullName>
        <ecNumber evidence="2 6">2.7.1.25</ecNumber>
    </recommendedName>
</protein>
<keyword evidence="9" id="KW-1185">Reference proteome</keyword>
<comment type="pathway">
    <text evidence="6">Sulfur metabolism; hydrogen sulfide biosynthesis; sulfite from sulfate: step 2/3.</text>
</comment>
<evidence type="ECO:0000256" key="4">
    <source>
        <dbReference type="ARBA" id="ARBA00022741"/>
    </source>
</evidence>
<evidence type="ECO:0000256" key="6">
    <source>
        <dbReference type="RuleBase" id="RU004347"/>
    </source>
</evidence>
<comment type="function">
    <text evidence="6">Catalyzes the synthesis of activated sulfate.</text>
</comment>
<evidence type="ECO:0000256" key="5">
    <source>
        <dbReference type="ARBA" id="ARBA00022840"/>
    </source>
</evidence>
<dbReference type="Proteomes" id="UP000325161">
    <property type="component" value="Chromosome"/>
</dbReference>
<dbReference type="PANTHER" id="PTHR42700:SF1">
    <property type="entry name" value="SULFATE ADENYLYLTRANSFERASE"/>
    <property type="match status" value="1"/>
</dbReference>
<evidence type="ECO:0000313" key="8">
    <source>
        <dbReference type="EMBL" id="QEI06037.1"/>
    </source>
</evidence>
<dbReference type="GO" id="GO:0005737">
    <property type="term" value="C:cytoplasm"/>
    <property type="evidence" value="ECO:0007669"/>
    <property type="project" value="TreeGrafter"/>
</dbReference>
<dbReference type="NCBIfam" id="TIGR00455">
    <property type="entry name" value="apsK"/>
    <property type="match status" value="1"/>
</dbReference>
<name>A0A5C0B084_9BURK</name>
<evidence type="ECO:0000256" key="2">
    <source>
        <dbReference type="ARBA" id="ARBA00012121"/>
    </source>
</evidence>
<evidence type="ECO:0000313" key="9">
    <source>
        <dbReference type="Proteomes" id="UP000325161"/>
    </source>
</evidence>
<dbReference type="GO" id="GO:0004020">
    <property type="term" value="F:adenylylsulfate kinase activity"/>
    <property type="evidence" value="ECO:0007669"/>
    <property type="project" value="UniProtKB-EC"/>
</dbReference>
<dbReference type="GO" id="GO:0004781">
    <property type="term" value="F:sulfate adenylyltransferase (ATP) activity"/>
    <property type="evidence" value="ECO:0007669"/>
    <property type="project" value="TreeGrafter"/>
</dbReference>
<dbReference type="InterPro" id="IPR002891">
    <property type="entry name" value="APS"/>
</dbReference>
<comment type="similarity">
    <text evidence="6">Belongs to the APS kinase family.</text>
</comment>
<gene>
    <name evidence="8" type="primary">cysC</name>
    <name evidence="8" type="ORF">FXN63_09450</name>
</gene>
<reference evidence="8 9" key="1">
    <citation type="submission" date="2019-08" db="EMBL/GenBank/DDBJ databases">
        <title>Amphibian skin-associated Pigmentiphaga: genome sequence and occurrence across geography and hosts.</title>
        <authorList>
            <person name="Bletz M.C."/>
            <person name="Bunk B."/>
            <person name="Sproeer C."/>
            <person name="Biwer P."/>
            <person name="Reiter S."/>
            <person name="Rabemananjara F.C.E."/>
            <person name="Schulz S."/>
            <person name="Overmann J."/>
            <person name="Vences M."/>
        </authorList>
    </citation>
    <scope>NUCLEOTIDE SEQUENCE [LARGE SCALE GENOMIC DNA]</scope>
    <source>
        <strain evidence="8 9">Mada1488</strain>
    </source>
</reference>
<dbReference type="GO" id="GO:0010134">
    <property type="term" value="P:sulfate assimilation via adenylyl sulfate reduction"/>
    <property type="evidence" value="ECO:0007669"/>
    <property type="project" value="TreeGrafter"/>
</dbReference>
<evidence type="ECO:0000259" key="7">
    <source>
        <dbReference type="Pfam" id="PF01583"/>
    </source>
</evidence>
<dbReference type="InterPro" id="IPR059117">
    <property type="entry name" value="APS_kinase_dom"/>
</dbReference>
<dbReference type="UniPathway" id="UPA00140">
    <property type="reaction ID" value="UER00205"/>
</dbReference>
<evidence type="ECO:0000256" key="3">
    <source>
        <dbReference type="ARBA" id="ARBA00022679"/>
    </source>
</evidence>
<feature type="domain" description="APS kinase" evidence="7">
    <location>
        <begin position="13"/>
        <end position="158"/>
    </location>
</feature>
<evidence type="ECO:0000256" key="1">
    <source>
        <dbReference type="ARBA" id="ARBA00001823"/>
    </source>
</evidence>
<organism evidence="8 9">
    <name type="scientific">Pigmentiphaga aceris</name>
    <dbReference type="NCBI Taxonomy" id="1940612"/>
    <lineage>
        <taxon>Bacteria</taxon>
        <taxon>Pseudomonadati</taxon>
        <taxon>Pseudomonadota</taxon>
        <taxon>Betaproteobacteria</taxon>
        <taxon>Burkholderiales</taxon>
        <taxon>Alcaligenaceae</taxon>
        <taxon>Pigmentiphaga</taxon>
    </lineage>
</organism>
<dbReference type="EMBL" id="CP043046">
    <property type="protein sequence ID" value="QEI06037.1"/>
    <property type="molecule type" value="Genomic_DNA"/>
</dbReference>
<comment type="catalytic activity">
    <reaction evidence="1 6">
        <text>adenosine 5'-phosphosulfate + ATP = 3'-phosphoadenylyl sulfate + ADP + H(+)</text>
        <dbReference type="Rhea" id="RHEA:24152"/>
        <dbReference type="ChEBI" id="CHEBI:15378"/>
        <dbReference type="ChEBI" id="CHEBI:30616"/>
        <dbReference type="ChEBI" id="CHEBI:58243"/>
        <dbReference type="ChEBI" id="CHEBI:58339"/>
        <dbReference type="ChEBI" id="CHEBI:456216"/>
        <dbReference type="EC" id="2.7.1.25"/>
    </reaction>
</comment>